<evidence type="ECO:0000256" key="4">
    <source>
        <dbReference type="ARBA" id="ARBA00023014"/>
    </source>
</evidence>
<dbReference type="EMBL" id="KB007900">
    <property type="protein sequence ID" value="ELR21764.1"/>
    <property type="molecule type" value="Genomic_DNA"/>
</dbReference>
<dbReference type="VEuPathDB" id="AmoebaDB:ACA1_385400"/>
<evidence type="ECO:0000313" key="7">
    <source>
        <dbReference type="EMBL" id="ELR21764.1"/>
    </source>
</evidence>
<dbReference type="PANTHER" id="PTHR21496:SF0">
    <property type="entry name" value="RIESKE DOMAIN-CONTAINING PROTEIN"/>
    <property type="match status" value="1"/>
</dbReference>
<keyword evidence="3" id="KW-0408">Iron</keyword>
<dbReference type="InterPro" id="IPR017941">
    <property type="entry name" value="Rieske_2Fe-2S"/>
</dbReference>
<dbReference type="Pfam" id="PF22543">
    <property type="entry name" value="Rieske_4"/>
    <property type="match status" value="1"/>
</dbReference>
<comment type="cofactor">
    <cofactor evidence="5">
        <name>[2Fe-2S] cluster</name>
        <dbReference type="ChEBI" id="CHEBI:190135"/>
    </cofactor>
</comment>
<dbReference type="Proteomes" id="UP000011083">
    <property type="component" value="Unassembled WGS sequence"/>
</dbReference>
<sequence>FVLKEVQTETILRPPAEAFTPAGRTKPLALPFQTTHTYQIMPYEEEGRGEWVDVGSVDEVGHRKRVCVEGRDVLVLNVGSGKDDYCALDSVCYHFGGPLSEGDIEDIQGRQCIVCPWHKYYIDVHTGEGILKKGLDGPTHEVKVEGRHVFVKLDQGRDELASDHYAHMGAYRFE</sequence>
<dbReference type="PANTHER" id="PTHR21496">
    <property type="entry name" value="FERREDOXIN-RELATED"/>
    <property type="match status" value="1"/>
</dbReference>
<gene>
    <name evidence="7" type="ORF">ACA1_385400</name>
</gene>
<evidence type="ECO:0000256" key="5">
    <source>
        <dbReference type="ARBA" id="ARBA00034078"/>
    </source>
</evidence>
<dbReference type="SUPFAM" id="SSF50022">
    <property type="entry name" value="ISP domain"/>
    <property type="match status" value="1"/>
</dbReference>
<evidence type="ECO:0000256" key="1">
    <source>
        <dbReference type="ARBA" id="ARBA00022714"/>
    </source>
</evidence>
<dbReference type="InterPro" id="IPR036922">
    <property type="entry name" value="Rieske_2Fe-2S_sf"/>
</dbReference>
<name>L8H8D5_ACACF</name>
<protein>
    <submittedName>
        <fullName evidence="7">Rieske [2fe2s] domain containing protein</fullName>
    </submittedName>
</protein>
<dbReference type="OrthoDB" id="426882at2759"/>
<organism evidence="7 8">
    <name type="scientific">Acanthamoeba castellanii (strain ATCC 30010 / Neff)</name>
    <dbReference type="NCBI Taxonomy" id="1257118"/>
    <lineage>
        <taxon>Eukaryota</taxon>
        <taxon>Amoebozoa</taxon>
        <taxon>Discosea</taxon>
        <taxon>Longamoebia</taxon>
        <taxon>Centramoebida</taxon>
        <taxon>Acanthamoebidae</taxon>
        <taxon>Acanthamoeba</taxon>
    </lineage>
</organism>
<keyword evidence="2" id="KW-0479">Metal-binding</keyword>
<accession>L8H8D5</accession>
<dbReference type="GO" id="GO:0051537">
    <property type="term" value="F:2 iron, 2 sulfur cluster binding"/>
    <property type="evidence" value="ECO:0007669"/>
    <property type="project" value="UniProtKB-KW"/>
</dbReference>
<evidence type="ECO:0000259" key="6">
    <source>
        <dbReference type="PROSITE" id="PS51296"/>
    </source>
</evidence>
<dbReference type="PROSITE" id="PS51296">
    <property type="entry name" value="RIESKE"/>
    <property type="match status" value="1"/>
</dbReference>
<dbReference type="Gene3D" id="2.102.10.10">
    <property type="entry name" value="Rieske [2Fe-2S] iron-sulphur domain"/>
    <property type="match status" value="1"/>
</dbReference>
<evidence type="ECO:0000256" key="3">
    <source>
        <dbReference type="ARBA" id="ARBA00023004"/>
    </source>
</evidence>
<reference evidence="7 8" key="1">
    <citation type="journal article" date="2013" name="Genome Biol.">
        <title>Genome of Acanthamoeba castellanii highlights extensive lateral gene transfer and early evolution of tyrosine kinase signaling.</title>
        <authorList>
            <person name="Clarke M."/>
            <person name="Lohan A.J."/>
            <person name="Liu B."/>
            <person name="Lagkouvardos I."/>
            <person name="Roy S."/>
            <person name="Zafar N."/>
            <person name="Bertelli C."/>
            <person name="Schilde C."/>
            <person name="Kianianmomeni A."/>
            <person name="Burglin T.R."/>
            <person name="Frech C."/>
            <person name="Turcotte B."/>
            <person name="Kopec K.O."/>
            <person name="Synnott J.M."/>
            <person name="Choo C."/>
            <person name="Paponov I."/>
            <person name="Finkler A."/>
            <person name="Soon Heng Tan C."/>
            <person name="Hutchins A.P."/>
            <person name="Weinmeier T."/>
            <person name="Rattei T."/>
            <person name="Chu J.S."/>
            <person name="Gimenez G."/>
            <person name="Irimia M."/>
            <person name="Rigden D.J."/>
            <person name="Fitzpatrick D.A."/>
            <person name="Lorenzo-Morales J."/>
            <person name="Bateman A."/>
            <person name="Chiu C.H."/>
            <person name="Tang P."/>
            <person name="Hegemann P."/>
            <person name="Fromm H."/>
            <person name="Raoult D."/>
            <person name="Greub G."/>
            <person name="Miranda-Saavedra D."/>
            <person name="Chen N."/>
            <person name="Nash P."/>
            <person name="Ginger M.L."/>
            <person name="Horn M."/>
            <person name="Schaap P."/>
            <person name="Caler L."/>
            <person name="Loftus B."/>
        </authorList>
    </citation>
    <scope>NUCLEOTIDE SEQUENCE [LARGE SCALE GENOMIC DNA]</scope>
    <source>
        <strain evidence="7 8">Neff</strain>
    </source>
</reference>
<dbReference type="RefSeq" id="XP_004347146.1">
    <property type="nucleotide sequence ID" value="XM_004347096.1"/>
</dbReference>
<feature type="domain" description="Rieske" evidence="6">
    <location>
        <begin position="51"/>
        <end position="151"/>
    </location>
</feature>
<dbReference type="KEGG" id="acan:ACA1_385400"/>
<keyword evidence="1" id="KW-0001">2Fe-2S</keyword>
<dbReference type="GO" id="GO:0046872">
    <property type="term" value="F:metal ion binding"/>
    <property type="evidence" value="ECO:0007669"/>
    <property type="project" value="UniProtKB-KW"/>
</dbReference>
<feature type="non-terminal residue" evidence="7">
    <location>
        <position position="174"/>
    </location>
</feature>
<evidence type="ECO:0000256" key="2">
    <source>
        <dbReference type="ARBA" id="ARBA00022723"/>
    </source>
</evidence>
<dbReference type="AlphaFoldDB" id="L8H8D5"/>
<evidence type="ECO:0000313" key="8">
    <source>
        <dbReference type="Proteomes" id="UP000011083"/>
    </source>
</evidence>
<keyword evidence="4" id="KW-0411">Iron-sulfur</keyword>
<dbReference type="InterPro" id="IPR054716">
    <property type="entry name" value="Sol_Rieske_ferrdox_dom"/>
</dbReference>
<proteinExistence type="predicted"/>
<dbReference type="GeneID" id="14922676"/>
<keyword evidence="8" id="KW-1185">Reference proteome</keyword>